<sequence length="98" mass="10455">MKISLRSLKVFACLMTLVLVSFMTVEVAHNHPANDVSGARCQICAMAHIAVENHPSIFTERILHVIAAVSAGEPLPGSRMVVFTGFIRPPPASSSSLA</sequence>
<dbReference type="InParanoid" id="C1F9J3"/>
<keyword evidence="1" id="KW-0732">Signal</keyword>
<dbReference type="Proteomes" id="UP000002207">
    <property type="component" value="Chromosome"/>
</dbReference>
<feature type="chain" id="PRO_5002909386" description="Lipoprotein" evidence="1">
    <location>
        <begin position="29"/>
        <end position="98"/>
    </location>
</feature>
<organism evidence="2 3">
    <name type="scientific">Acidobacterium capsulatum (strain ATCC 51196 / DSM 11244 / BCRC 80197 / JCM 7670 / NBRC 15755 / NCIMB 13165 / 161)</name>
    <dbReference type="NCBI Taxonomy" id="240015"/>
    <lineage>
        <taxon>Bacteria</taxon>
        <taxon>Pseudomonadati</taxon>
        <taxon>Acidobacteriota</taxon>
        <taxon>Terriglobia</taxon>
        <taxon>Terriglobales</taxon>
        <taxon>Acidobacteriaceae</taxon>
        <taxon>Acidobacterium</taxon>
    </lineage>
</organism>
<evidence type="ECO:0008006" key="4">
    <source>
        <dbReference type="Google" id="ProtNLM"/>
    </source>
</evidence>
<evidence type="ECO:0000313" key="3">
    <source>
        <dbReference type="Proteomes" id="UP000002207"/>
    </source>
</evidence>
<dbReference type="AlphaFoldDB" id="C1F9J3"/>
<dbReference type="KEGG" id="aca:ACP_2150"/>
<evidence type="ECO:0000256" key="1">
    <source>
        <dbReference type="SAM" id="SignalP"/>
    </source>
</evidence>
<reference evidence="2 3" key="1">
    <citation type="journal article" date="2009" name="Appl. Environ. Microbiol.">
        <title>Three genomes from the phylum Acidobacteria provide insight into the lifestyles of these microorganisms in soils.</title>
        <authorList>
            <person name="Ward N.L."/>
            <person name="Challacombe J.F."/>
            <person name="Janssen P.H."/>
            <person name="Henrissat B."/>
            <person name="Coutinho P.M."/>
            <person name="Wu M."/>
            <person name="Xie G."/>
            <person name="Haft D.H."/>
            <person name="Sait M."/>
            <person name="Badger J."/>
            <person name="Barabote R.D."/>
            <person name="Bradley B."/>
            <person name="Brettin T.S."/>
            <person name="Brinkac L.M."/>
            <person name="Bruce D."/>
            <person name="Creasy T."/>
            <person name="Daugherty S.C."/>
            <person name="Davidsen T.M."/>
            <person name="DeBoy R.T."/>
            <person name="Detter J.C."/>
            <person name="Dodson R.J."/>
            <person name="Durkin A.S."/>
            <person name="Ganapathy A."/>
            <person name="Gwinn-Giglio M."/>
            <person name="Han C.S."/>
            <person name="Khouri H."/>
            <person name="Kiss H."/>
            <person name="Kothari S.P."/>
            <person name="Madupu R."/>
            <person name="Nelson K.E."/>
            <person name="Nelson W.C."/>
            <person name="Paulsen I."/>
            <person name="Penn K."/>
            <person name="Ren Q."/>
            <person name="Rosovitz M.J."/>
            <person name="Selengut J.D."/>
            <person name="Shrivastava S."/>
            <person name="Sullivan S.A."/>
            <person name="Tapia R."/>
            <person name="Thompson L.S."/>
            <person name="Watkins K.L."/>
            <person name="Yang Q."/>
            <person name="Yu C."/>
            <person name="Zafar N."/>
            <person name="Zhou L."/>
            <person name="Kuske C.R."/>
        </authorList>
    </citation>
    <scope>NUCLEOTIDE SEQUENCE [LARGE SCALE GENOMIC DNA]</scope>
    <source>
        <strain evidence="3">ATCC 51196 / DSM 11244 / BCRC 80197 / JCM 7670 / NBRC 15755 / NCIMB 13165 / 161</strain>
    </source>
</reference>
<feature type="signal peptide" evidence="1">
    <location>
        <begin position="1"/>
        <end position="28"/>
    </location>
</feature>
<name>C1F9J3_ACIC5</name>
<protein>
    <recommendedName>
        <fullName evidence="4">Lipoprotein</fullName>
    </recommendedName>
</protein>
<accession>C1F9J3</accession>
<keyword evidence="3" id="KW-1185">Reference proteome</keyword>
<dbReference type="HOGENOM" id="CLU_2327472_0_0_0"/>
<proteinExistence type="predicted"/>
<dbReference type="EMBL" id="CP001472">
    <property type="protein sequence ID" value="ACO32542.1"/>
    <property type="molecule type" value="Genomic_DNA"/>
</dbReference>
<evidence type="ECO:0000313" key="2">
    <source>
        <dbReference type="EMBL" id="ACO32542.1"/>
    </source>
</evidence>
<gene>
    <name evidence="2" type="ordered locus">ACP_2150</name>
</gene>